<feature type="region of interest" description="Disordered" evidence="2">
    <location>
        <begin position="1"/>
        <end position="76"/>
    </location>
</feature>
<feature type="compositionally biased region" description="Low complexity" evidence="2">
    <location>
        <begin position="24"/>
        <end position="34"/>
    </location>
</feature>
<dbReference type="OrthoDB" id="45365at2759"/>
<dbReference type="Pfam" id="PF24681">
    <property type="entry name" value="Kelch_KLHDC2_KLHL20_DRC7"/>
    <property type="match status" value="1"/>
</dbReference>
<protein>
    <submittedName>
        <fullName evidence="3">Kelch repeat-containing protein 2</fullName>
    </submittedName>
</protein>
<name>A0A367XT72_9ASCO</name>
<dbReference type="PANTHER" id="PTHR23244:SF471">
    <property type="entry name" value="GUANINE NUCLEOTIDE-BINDING PROTEIN SUBUNIT BETA 1-RELATED"/>
    <property type="match status" value="1"/>
</dbReference>
<evidence type="ECO:0000313" key="3">
    <source>
        <dbReference type="EMBL" id="RCK56440.1"/>
    </source>
</evidence>
<dbReference type="AlphaFoldDB" id="A0A367XT72"/>
<gene>
    <name evidence="3" type="primary">KEL2_0</name>
    <name evidence="3" type="ORF">Cantr_04876</name>
</gene>
<proteinExistence type="predicted"/>
<dbReference type="Gene3D" id="2.120.10.80">
    <property type="entry name" value="Kelch-type beta propeller"/>
    <property type="match status" value="2"/>
</dbReference>
<sequence length="1094" mass="122846">MARFRFGSKHKKKDQHSADVDPDSTVSTTASSIVSEKKRGSKRLTGILNTPPKQHQPRQESPSPQVPKPVQLSQPEPMPLITQQPKIIQQPPPSVVSPWKRCKLYDSPFPRYRHAAATSSSDKSEIFIMGGLKDGSVFGDTWKIYPDLLHGYVAQQIEVTNNNNPPARVGHSGVLCGNAFIIYGGDTVDTDLNGFPDNNFYLFNINNNKYTIPSHILHKPNGRYGHSVGVISLNNTSSRLYLFGGQLENDVYNDLYYFELNSFKSPKASWELVEPLNNFKPPPLTNHSMSVYKNKIYVFGGVYNNEKVSNDLWVFDATDDKWTQVNTVGDIPLPVNEHSSCVVDDKLYIYGGNDFSGIIYSSLYVLDLQTLEWTKLRQSAEENGPGPRCGHSMTLIPKLNKIVIMGGDKNDYIDSDPNNFETYETFNGEELGTMIYELDLNLVDYFMGSTPMQLYVADERPEELVEDEEFGRPRKLAASSRKDVQAHDHARSFSAGPEDFATPQASARGSPSPERRQGDNFVEVDLPSATISQIDDDTPYDPTYLNEPSVPQIEEQATNNDNDNDNDNNGDLSEPFRRRSLDPRHDESTAESGPGSGLSEAVTVTPGIVGAGIGGAAAATAALGSGLTGNGFTSKSENEPTHTFDNDDLSHSVGVPVQKSVDIAPLEPQQSDGKVKKIISELTNELVELKASTKEQMQKATEKIDHLERQNSLLQESHLRDVESYTKQLNEKDTLITELKSSLDPSAWDPEQPQSATNISELNRYKLERLELNNKLLYLEQENAKLHEKFDEFEPFMDHQIGELDKFQKVIKVQEEQIEKLTNQVKDQESLHREIHDWQSKHQNLQLEFDNYRAIHNDDEISDADTEVPNDDRSILSTAKSKKDISAHLENLVVLWSQKHNTFSRESSVVPGGEATPESNPVVAKLQQQVDDLLRIGKQNEETFTQEIEALKRDLDEKAVSLKTAEDNYRESIQSVNNTSKALQLNQDELSNQRILMEKLVKENNELKIFKKANSKRMNSRDATPIVNDFQQTNGGNGDAVQDDGDDEPVISAAHYNMKVKDLEADLYILKQERDQLKENVTSLQKQLYLAQNN</sequence>
<feature type="coiled-coil region" evidence="1">
    <location>
        <begin position="948"/>
        <end position="993"/>
    </location>
</feature>
<evidence type="ECO:0000313" key="4">
    <source>
        <dbReference type="Proteomes" id="UP000253472"/>
    </source>
</evidence>
<dbReference type="PANTHER" id="PTHR23244">
    <property type="entry name" value="KELCH REPEAT DOMAIN"/>
    <property type="match status" value="1"/>
</dbReference>
<keyword evidence="4" id="KW-1185">Reference proteome</keyword>
<comment type="caution">
    <text evidence="3">The sequence shown here is derived from an EMBL/GenBank/DDBJ whole genome shotgun (WGS) entry which is preliminary data.</text>
</comment>
<dbReference type="InterPro" id="IPR015915">
    <property type="entry name" value="Kelch-typ_b-propeller"/>
</dbReference>
<dbReference type="InterPro" id="IPR006652">
    <property type="entry name" value="Kelch_1"/>
</dbReference>
<feature type="compositionally biased region" description="Basic and acidic residues" evidence="2">
    <location>
        <begin position="574"/>
        <end position="588"/>
    </location>
</feature>
<feature type="coiled-coil region" evidence="1">
    <location>
        <begin position="679"/>
        <end position="717"/>
    </location>
</feature>
<evidence type="ECO:0000256" key="2">
    <source>
        <dbReference type="SAM" id="MobiDB-lite"/>
    </source>
</evidence>
<dbReference type="SMART" id="SM00612">
    <property type="entry name" value="Kelch"/>
    <property type="match status" value="2"/>
</dbReference>
<dbReference type="SUPFAM" id="SSF117281">
    <property type="entry name" value="Kelch motif"/>
    <property type="match status" value="1"/>
</dbReference>
<feature type="compositionally biased region" description="Basic and acidic residues" evidence="2">
    <location>
        <begin position="480"/>
        <end position="491"/>
    </location>
</feature>
<dbReference type="EMBL" id="QLNQ01000029">
    <property type="protein sequence ID" value="RCK56440.1"/>
    <property type="molecule type" value="Genomic_DNA"/>
</dbReference>
<feature type="coiled-coil region" evidence="1">
    <location>
        <begin position="762"/>
        <end position="848"/>
    </location>
</feature>
<feature type="compositionally biased region" description="Polar residues" evidence="2">
    <location>
        <begin position="47"/>
        <end position="63"/>
    </location>
</feature>
<accession>A0A367XT72</accession>
<organism evidence="3 4">
    <name type="scientific">Candida viswanathii</name>
    <dbReference type="NCBI Taxonomy" id="5486"/>
    <lineage>
        <taxon>Eukaryota</taxon>
        <taxon>Fungi</taxon>
        <taxon>Dikarya</taxon>
        <taxon>Ascomycota</taxon>
        <taxon>Saccharomycotina</taxon>
        <taxon>Pichiomycetes</taxon>
        <taxon>Debaryomycetaceae</taxon>
        <taxon>Candida/Lodderomyces clade</taxon>
        <taxon>Candida</taxon>
    </lineage>
</organism>
<dbReference type="STRING" id="5486.A0A367XT72"/>
<evidence type="ECO:0000256" key="1">
    <source>
        <dbReference type="SAM" id="Coils"/>
    </source>
</evidence>
<feature type="coiled-coil region" evidence="1">
    <location>
        <begin position="1060"/>
        <end position="1094"/>
    </location>
</feature>
<keyword evidence="1" id="KW-0175">Coiled coil</keyword>
<reference evidence="3 4" key="1">
    <citation type="submission" date="2018-06" db="EMBL/GenBank/DDBJ databases">
        <title>Whole genome sequencing of Candida tropicalis (genome annotated by CSBL at Korea University).</title>
        <authorList>
            <person name="Ahn J."/>
        </authorList>
    </citation>
    <scope>NUCLEOTIDE SEQUENCE [LARGE SCALE GENOMIC DNA]</scope>
    <source>
        <strain evidence="3 4">ATCC 20962</strain>
    </source>
</reference>
<feature type="compositionally biased region" description="Basic residues" evidence="2">
    <location>
        <begin position="1"/>
        <end position="14"/>
    </location>
</feature>
<dbReference type="Proteomes" id="UP000253472">
    <property type="component" value="Unassembled WGS sequence"/>
</dbReference>
<feature type="region of interest" description="Disordered" evidence="2">
    <location>
        <begin position="466"/>
        <end position="601"/>
    </location>
</feature>